<dbReference type="AlphaFoldDB" id="A0A3N0YBH8"/>
<keyword evidence="3" id="KW-1185">Reference proteome</keyword>
<organism evidence="2 3">
    <name type="scientific">Anabarilius grahami</name>
    <name type="common">Kanglang fish</name>
    <name type="synonym">Barilius grahami</name>
    <dbReference type="NCBI Taxonomy" id="495550"/>
    <lineage>
        <taxon>Eukaryota</taxon>
        <taxon>Metazoa</taxon>
        <taxon>Chordata</taxon>
        <taxon>Craniata</taxon>
        <taxon>Vertebrata</taxon>
        <taxon>Euteleostomi</taxon>
        <taxon>Actinopterygii</taxon>
        <taxon>Neopterygii</taxon>
        <taxon>Teleostei</taxon>
        <taxon>Ostariophysi</taxon>
        <taxon>Cypriniformes</taxon>
        <taxon>Xenocyprididae</taxon>
        <taxon>Xenocypridinae</taxon>
        <taxon>Xenocypridinae incertae sedis</taxon>
        <taxon>Anabarilius</taxon>
    </lineage>
</organism>
<feature type="region of interest" description="Disordered" evidence="1">
    <location>
        <begin position="1"/>
        <end position="142"/>
    </location>
</feature>
<reference evidence="2 3" key="1">
    <citation type="submission" date="2018-10" db="EMBL/GenBank/DDBJ databases">
        <title>Genome assembly for a Yunnan-Guizhou Plateau 3E fish, Anabarilius grahami (Regan), and its evolutionary and genetic applications.</title>
        <authorList>
            <person name="Jiang W."/>
        </authorList>
    </citation>
    <scope>NUCLEOTIDE SEQUENCE [LARGE SCALE GENOMIC DNA]</scope>
    <source>
        <strain evidence="2">AG-KIZ</strain>
        <tissue evidence="2">Muscle</tissue>
    </source>
</reference>
<dbReference type="EMBL" id="RJVU01047928">
    <property type="protein sequence ID" value="ROL43603.1"/>
    <property type="molecule type" value="Genomic_DNA"/>
</dbReference>
<name>A0A3N0YBH8_ANAGA</name>
<protein>
    <submittedName>
        <fullName evidence="2">Uncharacterized protein</fullName>
    </submittedName>
</protein>
<evidence type="ECO:0000313" key="2">
    <source>
        <dbReference type="EMBL" id="ROL43603.1"/>
    </source>
</evidence>
<gene>
    <name evidence="2" type="ORF">DPX16_13534</name>
</gene>
<feature type="compositionally biased region" description="Basic and acidic residues" evidence="1">
    <location>
        <begin position="57"/>
        <end position="76"/>
    </location>
</feature>
<proteinExistence type="predicted"/>
<evidence type="ECO:0000256" key="1">
    <source>
        <dbReference type="SAM" id="MobiDB-lite"/>
    </source>
</evidence>
<dbReference type="Proteomes" id="UP000281406">
    <property type="component" value="Unassembled WGS sequence"/>
</dbReference>
<feature type="compositionally biased region" description="Gly residues" evidence="1">
    <location>
        <begin position="1"/>
        <end position="22"/>
    </location>
</feature>
<accession>A0A3N0YBH8</accession>
<evidence type="ECO:0000313" key="3">
    <source>
        <dbReference type="Proteomes" id="UP000281406"/>
    </source>
</evidence>
<comment type="caution">
    <text evidence="2">The sequence shown here is derived from an EMBL/GenBank/DDBJ whole genome shotgun (WGS) entry which is preliminary data.</text>
</comment>
<sequence length="142" mass="13807">MERGGFGGGLGAGDGQEPGGADGSRHHGGADGGSNQGGALTEGLGGTQGLTDGVGTRVHEVSGRAERPMDQGDIHGLEAQSRVAGSRDRGGDGGSADQGNDGVSEDDREARGKKKPSGAEGGGGLMCIGRPASPRGGRATTD</sequence>